<dbReference type="SUPFAM" id="SSF63829">
    <property type="entry name" value="Calcium-dependent phosphotriesterase"/>
    <property type="match status" value="2"/>
</dbReference>
<organism evidence="12 13">
    <name type="scientific">Mucilaginibacter robiniae</name>
    <dbReference type="NCBI Taxonomy" id="2728022"/>
    <lineage>
        <taxon>Bacteria</taxon>
        <taxon>Pseudomonadati</taxon>
        <taxon>Bacteroidota</taxon>
        <taxon>Sphingobacteriia</taxon>
        <taxon>Sphingobacteriales</taxon>
        <taxon>Sphingobacteriaceae</taxon>
        <taxon>Mucilaginibacter</taxon>
    </lineage>
</organism>
<dbReference type="InterPro" id="IPR003661">
    <property type="entry name" value="HisK_dim/P_dom"/>
</dbReference>
<dbReference type="EC" id="2.7.13.3" evidence="2"/>
<dbReference type="InterPro" id="IPR018060">
    <property type="entry name" value="HTH_AraC"/>
</dbReference>
<name>A0A7L5DZS5_9SPHI</name>
<dbReference type="InterPro" id="IPR005467">
    <property type="entry name" value="His_kinase_dom"/>
</dbReference>
<dbReference type="PROSITE" id="PS00041">
    <property type="entry name" value="HTH_ARAC_FAMILY_1"/>
    <property type="match status" value="1"/>
</dbReference>
<evidence type="ECO:0000256" key="2">
    <source>
        <dbReference type="ARBA" id="ARBA00012438"/>
    </source>
</evidence>
<dbReference type="PROSITE" id="PS50110">
    <property type="entry name" value="RESPONSE_REGULATORY"/>
    <property type="match status" value="1"/>
</dbReference>
<dbReference type="EMBL" id="CP051682">
    <property type="protein sequence ID" value="QJD95728.1"/>
    <property type="molecule type" value="Genomic_DNA"/>
</dbReference>
<dbReference type="InterPro" id="IPR009057">
    <property type="entry name" value="Homeodomain-like_sf"/>
</dbReference>
<dbReference type="SUPFAM" id="SSF55874">
    <property type="entry name" value="ATPase domain of HSP90 chaperone/DNA topoisomerase II/histidine kinase"/>
    <property type="match status" value="1"/>
</dbReference>
<sequence>MFLSCFALRFKIAACCFFTCVMLSCGLLLFSARSYAQANPFRFRHLTVDEGLSHTDANDVIQDHKGFIWIATYFGLNRYDGYSLKKYYNNNEPIKNAFKNRIRCLFAGENDQIWLGTEGGIQRFDPATETYIDFKIVGEASFTPEKLYKAENDYLYVLADGRLRKFRITDRDLVSEHMNDFDNKRVFDVAYSTHEGLWMSADKGIFNLDQRGTVRKINFTGGLLQETGSITIDAQGNLLLAGDKKIYFARRTGTQNNFLISYSVPVPDYKVIKQILQDAHGNYWVNASSSILLLDRHLQLKQVIKDGSGIYDLNAGSLSKLLIDRSQCLWVATFSGGVNYCDLNQKKFYTFRHNPENANSLSANYIRSILAERDVLWIGTMGGGLNRYDLLHQKFKHFNTHSSGLQLQSDNILSLTLDNDQHLWIGSYTGLQVINPVSLQVLHLDGEAEFPAFMIENLAKDCFGNIWFGNHTNQFGVIWKDQHSSYHVRYFGEGYFILPDERKPEILVSSTHGLNRYQIDRYGQIKNDASYRAGIGPNSLTSNYTYPICKQSDSIYWIGTIGGGLNRLRLKPSGGYQIDNLNKQYDIFKDVESMEIDQDGNIWMGGNGLQFLNLRKHVLVKYDKNDGLQGNSFKVGTSYKGPDGKLYFGGINGLNVFNPRDILANHIPAKPVITDILINNQHPVYGSVQDDTTSLPETVTYSKSITLNYLQNNFVIFFSAMHYPNPLKCRYRYKLVGFDKDWIYTNGRKPSAFYSNLDYSDYQFLVQATNNDGIWSTAEAKLFLTITPPWWKSITAKVFYSILILSILIGIYIYQARWHGFKKDMAVRAVNEAKREEMHRHREELYQQQLMFFTNISHEFRTPLTLIIGPLEALIKENEDSLLQSSYQMMLRNAKRLINLIAELMNFKKIADGVIRLQVQQLDIREFCKGIAAEFEDIADSKLINFKFKDSTRAPVDYELKGWFDVQVLEKIIYNLLNNAFKYTNVKGSVVLEVFDDFAHFQPQYSSGFELKNEEYRADQYIYFRVADTGIGISEESITKIFDRYYRINSSHLGSGIGLALVKSLTQLHKGNITVFSERNQGTEIIIAIPWGESNYTLQEQISPISTQSAQLELVDTSVLVPALTDEKPKMSVPKPGKTILIVDDNPELRLFLRQILEKEYSILEAENGQKAIDLSLENLPHLIISDIMMPLMDGIEFSKSIKERFETRHIPIILLSAKDALDTKIAGLESGADFYFSKPLSVDLLLLTVHNLFQRHEVLKETYTNNYLSEATELVHSEKDKEFFNKLLNIIEENLENTEMDVDFLCRHLYVSRTKLYQKIKSISDQSVAEFIRTVRLKRSIFIMTHEDITMSEVADRVGLQSSSNFSRAFKKEYGKSPMQFMQSLKNN</sequence>
<dbReference type="CDD" id="cd00082">
    <property type="entry name" value="HisKA"/>
    <property type="match status" value="1"/>
</dbReference>
<feature type="chain" id="PRO_5029527531" description="histidine kinase" evidence="8">
    <location>
        <begin position="39"/>
        <end position="1389"/>
    </location>
</feature>
<dbReference type="Pfam" id="PF07495">
    <property type="entry name" value="Y_Y_Y"/>
    <property type="match status" value="1"/>
</dbReference>
<dbReference type="SUPFAM" id="SSF46689">
    <property type="entry name" value="Homeodomain-like"/>
    <property type="match status" value="1"/>
</dbReference>
<dbReference type="InterPro" id="IPR036097">
    <property type="entry name" value="HisK_dim/P_sf"/>
</dbReference>
<feature type="modified residue" description="4-aspartylphosphate" evidence="7">
    <location>
        <position position="1187"/>
    </location>
</feature>
<dbReference type="SMART" id="SM00448">
    <property type="entry name" value="REC"/>
    <property type="match status" value="1"/>
</dbReference>
<dbReference type="Gene3D" id="2.130.10.10">
    <property type="entry name" value="YVTN repeat-like/Quinoprotein amine dehydrogenase"/>
    <property type="match status" value="3"/>
</dbReference>
<evidence type="ECO:0000256" key="7">
    <source>
        <dbReference type="PROSITE-ProRule" id="PRU00169"/>
    </source>
</evidence>
<dbReference type="Gene3D" id="1.10.10.60">
    <property type="entry name" value="Homeodomain-like"/>
    <property type="match status" value="1"/>
</dbReference>
<dbReference type="InterPro" id="IPR018062">
    <property type="entry name" value="HTH_AraC-typ_CS"/>
</dbReference>
<dbReference type="Pfam" id="PF00072">
    <property type="entry name" value="Response_reg"/>
    <property type="match status" value="1"/>
</dbReference>
<dbReference type="SUPFAM" id="SSF52172">
    <property type="entry name" value="CheY-like"/>
    <property type="match status" value="1"/>
</dbReference>
<feature type="domain" description="HTH araC/xylS-type" evidence="9">
    <location>
        <begin position="1286"/>
        <end position="1385"/>
    </location>
</feature>
<proteinExistence type="predicted"/>
<protein>
    <recommendedName>
        <fullName evidence="2">histidine kinase</fullName>
        <ecNumber evidence="2">2.7.13.3</ecNumber>
    </recommendedName>
</protein>
<evidence type="ECO:0000256" key="3">
    <source>
        <dbReference type="ARBA" id="ARBA00022553"/>
    </source>
</evidence>
<dbReference type="SMART" id="SM00342">
    <property type="entry name" value="HTH_ARAC"/>
    <property type="match status" value="1"/>
</dbReference>
<dbReference type="SMART" id="SM00388">
    <property type="entry name" value="HisKA"/>
    <property type="match status" value="1"/>
</dbReference>
<evidence type="ECO:0000256" key="4">
    <source>
        <dbReference type="ARBA" id="ARBA00023015"/>
    </source>
</evidence>
<reference evidence="12 13" key="1">
    <citation type="submission" date="2020-04" db="EMBL/GenBank/DDBJ databases">
        <title>Genome sequencing of novel species.</title>
        <authorList>
            <person name="Heo J."/>
            <person name="Kim S.-J."/>
            <person name="Kim J.-S."/>
            <person name="Hong S.-B."/>
            <person name="Kwon S.-W."/>
        </authorList>
    </citation>
    <scope>NUCLEOTIDE SEQUENCE [LARGE SCALE GENOMIC DNA]</scope>
    <source>
        <strain evidence="12 13">F39-2</strain>
    </source>
</reference>
<evidence type="ECO:0000259" key="9">
    <source>
        <dbReference type="PROSITE" id="PS01124"/>
    </source>
</evidence>
<dbReference type="Pfam" id="PF02518">
    <property type="entry name" value="HATPase_c"/>
    <property type="match status" value="1"/>
</dbReference>
<dbReference type="Gene3D" id="3.30.565.10">
    <property type="entry name" value="Histidine kinase-like ATPase, C-terminal domain"/>
    <property type="match status" value="1"/>
</dbReference>
<dbReference type="RefSeq" id="WP_169606735.1">
    <property type="nucleotide sequence ID" value="NZ_CP051682.1"/>
</dbReference>
<dbReference type="PRINTS" id="PR00344">
    <property type="entry name" value="BCTRLSENSOR"/>
</dbReference>
<feature type="signal peptide" evidence="8">
    <location>
        <begin position="1"/>
        <end position="38"/>
    </location>
</feature>
<evidence type="ECO:0000256" key="8">
    <source>
        <dbReference type="SAM" id="SignalP"/>
    </source>
</evidence>
<dbReference type="InterPro" id="IPR013783">
    <property type="entry name" value="Ig-like_fold"/>
</dbReference>
<evidence type="ECO:0000313" key="13">
    <source>
        <dbReference type="Proteomes" id="UP000503278"/>
    </source>
</evidence>
<dbReference type="SMART" id="SM00387">
    <property type="entry name" value="HATPase_c"/>
    <property type="match status" value="1"/>
</dbReference>
<dbReference type="Gene3D" id="3.40.50.2300">
    <property type="match status" value="1"/>
</dbReference>
<dbReference type="GO" id="GO:0000155">
    <property type="term" value="F:phosphorelay sensor kinase activity"/>
    <property type="evidence" value="ECO:0007669"/>
    <property type="project" value="InterPro"/>
</dbReference>
<dbReference type="SUPFAM" id="SSF47384">
    <property type="entry name" value="Homodimeric domain of signal transducing histidine kinase"/>
    <property type="match status" value="1"/>
</dbReference>
<feature type="domain" description="Histidine kinase" evidence="10">
    <location>
        <begin position="855"/>
        <end position="1093"/>
    </location>
</feature>
<dbReference type="PANTHER" id="PTHR43547">
    <property type="entry name" value="TWO-COMPONENT HISTIDINE KINASE"/>
    <property type="match status" value="1"/>
</dbReference>
<dbReference type="InterPro" id="IPR003594">
    <property type="entry name" value="HATPase_dom"/>
</dbReference>
<dbReference type="Pfam" id="PF12833">
    <property type="entry name" value="HTH_18"/>
    <property type="match status" value="1"/>
</dbReference>
<dbReference type="Proteomes" id="UP000503278">
    <property type="component" value="Chromosome"/>
</dbReference>
<dbReference type="InterPro" id="IPR001789">
    <property type="entry name" value="Sig_transdc_resp-reg_receiver"/>
</dbReference>
<keyword evidence="3 7" id="KW-0597">Phosphoprotein</keyword>
<keyword evidence="6" id="KW-0804">Transcription</keyword>
<keyword evidence="8" id="KW-0732">Signal</keyword>
<dbReference type="PANTHER" id="PTHR43547:SF2">
    <property type="entry name" value="HYBRID SIGNAL TRANSDUCTION HISTIDINE KINASE C"/>
    <property type="match status" value="1"/>
</dbReference>
<dbReference type="GO" id="GO:0043565">
    <property type="term" value="F:sequence-specific DNA binding"/>
    <property type="evidence" value="ECO:0007669"/>
    <property type="project" value="InterPro"/>
</dbReference>
<dbReference type="GO" id="GO:0003700">
    <property type="term" value="F:DNA-binding transcription factor activity"/>
    <property type="evidence" value="ECO:0007669"/>
    <property type="project" value="InterPro"/>
</dbReference>
<feature type="domain" description="Response regulatory" evidence="11">
    <location>
        <begin position="1139"/>
        <end position="1254"/>
    </location>
</feature>
<evidence type="ECO:0000256" key="6">
    <source>
        <dbReference type="ARBA" id="ARBA00023163"/>
    </source>
</evidence>
<dbReference type="Pfam" id="PF00512">
    <property type="entry name" value="HisKA"/>
    <property type="match status" value="1"/>
</dbReference>
<dbReference type="InterPro" id="IPR011006">
    <property type="entry name" value="CheY-like_superfamily"/>
</dbReference>
<evidence type="ECO:0000259" key="10">
    <source>
        <dbReference type="PROSITE" id="PS50109"/>
    </source>
</evidence>
<evidence type="ECO:0000259" key="11">
    <source>
        <dbReference type="PROSITE" id="PS50110"/>
    </source>
</evidence>
<keyword evidence="13" id="KW-1185">Reference proteome</keyword>
<dbReference type="InterPro" id="IPR015943">
    <property type="entry name" value="WD40/YVTN_repeat-like_dom_sf"/>
</dbReference>
<evidence type="ECO:0000256" key="1">
    <source>
        <dbReference type="ARBA" id="ARBA00000085"/>
    </source>
</evidence>
<dbReference type="InterPro" id="IPR011123">
    <property type="entry name" value="Y_Y_Y"/>
</dbReference>
<evidence type="ECO:0000313" key="12">
    <source>
        <dbReference type="EMBL" id="QJD95728.1"/>
    </source>
</evidence>
<dbReference type="InterPro" id="IPR036890">
    <property type="entry name" value="HATPase_C_sf"/>
</dbReference>
<evidence type="ECO:0000256" key="5">
    <source>
        <dbReference type="ARBA" id="ARBA00023125"/>
    </source>
</evidence>
<dbReference type="PROSITE" id="PS01124">
    <property type="entry name" value="HTH_ARAC_FAMILY_2"/>
    <property type="match status" value="1"/>
</dbReference>
<keyword evidence="5" id="KW-0238">DNA-binding</keyword>
<dbReference type="Gene3D" id="2.60.40.10">
    <property type="entry name" value="Immunoglobulins"/>
    <property type="match status" value="1"/>
</dbReference>
<dbReference type="PROSITE" id="PS50109">
    <property type="entry name" value="HIS_KIN"/>
    <property type="match status" value="1"/>
</dbReference>
<gene>
    <name evidence="12" type="ORF">HH214_07505</name>
</gene>
<dbReference type="InterPro" id="IPR004358">
    <property type="entry name" value="Sig_transdc_His_kin-like_C"/>
</dbReference>
<dbReference type="KEGG" id="mrob:HH214_07505"/>
<accession>A0A7L5DZS5</accession>
<keyword evidence="4" id="KW-0805">Transcription regulation</keyword>
<dbReference type="Gene3D" id="1.10.287.130">
    <property type="match status" value="1"/>
</dbReference>
<comment type="catalytic activity">
    <reaction evidence="1">
        <text>ATP + protein L-histidine = ADP + protein N-phospho-L-histidine.</text>
        <dbReference type="EC" id="2.7.13.3"/>
    </reaction>
</comment>